<evidence type="ECO:0000313" key="1">
    <source>
        <dbReference type="EMBL" id="MQP82505.1"/>
    </source>
</evidence>
<name>A0A6I1UH91_STRMT</name>
<reference evidence="1 2" key="1">
    <citation type="submission" date="2019-10" db="EMBL/GenBank/DDBJ databases">
        <title>Streptococcus mitis of the oral and urogenital tracts.</title>
        <authorList>
            <person name="Price T."/>
            <person name="Mores C.R."/>
            <person name="Putonti C."/>
            <person name="Wolfe A.J."/>
        </authorList>
    </citation>
    <scope>NUCLEOTIDE SEQUENCE [LARGE SCALE GENOMIC DNA]</scope>
    <source>
        <strain evidence="1 2">SM39</strain>
    </source>
</reference>
<accession>A0A6I1UH91</accession>
<comment type="caution">
    <text evidence="1">The sequence shown here is derived from an EMBL/GenBank/DDBJ whole genome shotgun (WGS) entry which is preliminary data.</text>
</comment>
<evidence type="ECO:0000313" key="2">
    <source>
        <dbReference type="Proteomes" id="UP000436302"/>
    </source>
</evidence>
<dbReference type="UniPathway" id="UPA00378"/>
<protein>
    <submittedName>
        <fullName evidence="1">Uncharacterized protein</fullName>
    </submittedName>
</protein>
<dbReference type="AlphaFoldDB" id="A0A6I1UH91"/>
<sequence>MSKTFLSSIALQRCLVCTPYTDKIPLRVAYLEQFWGFCVFVIHYEIVPFIIPKLAQYLSVFQFHFLVHIVAFILNLWCIFYPSSRKTTTNKDKSIKQHHSNSQEFKDFIICIIVFHVSIFLFFLFCVFLNPKGEKYSLIPLDH</sequence>
<dbReference type="EMBL" id="WIJV01000009">
    <property type="protein sequence ID" value="MQP82505.1"/>
    <property type="molecule type" value="Genomic_DNA"/>
</dbReference>
<gene>
    <name evidence="1" type="ORF">GEZ78_02660</name>
</gene>
<dbReference type="Proteomes" id="UP000436302">
    <property type="component" value="Unassembled WGS sequence"/>
</dbReference>
<proteinExistence type="predicted"/>
<organism evidence="1 2">
    <name type="scientific">Streptococcus mitis</name>
    <dbReference type="NCBI Taxonomy" id="28037"/>
    <lineage>
        <taxon>Bacteria</taxon>
        <taxon>Bacillati</taxon>
        <taxon>Bacillota</taxon>
        <taxon>Bacilli</taxon>
        <taxon>Lactobacillales</taxon>
        <taxon>Streptococcaceae</taxon>
        <taxon>Streptococcus</taxon>
        <taxon>Streptococcus mitis group</taxon>
    </lineage>
</organism>